<evidence type="ECO:0000313" key="2">
    <source>
        <dbReference type="EMBL" id="PZV40521.1"/>
    </source>
</evidence>
<evidence type="ECO:0000313" key="3">
    <source>
        <dbReference type="Proteomes" id="UP000248616"/>
    </source>
</evidence>
<dbReference type="InterPro" id="IPR036709">
    <property type="entry name" value="Autotransporte_beta_dom_sf"/>
</dbReference>
<dbReference type="NCBIfam" id="TIGR01414">
    <property type="entry name" value="autotrans_barl"/>
    <property type="match status" value="1"/>
</dbReference>
<reference evidence="3" key="1">
    <citation type="submission" date="2017-03" db="EMBL/GenBank/DDBJ databases">
        <authorList>
            <person name="Safronova V.I."/>
            <person name="Sazanova A.L."/>
            <person name="Chirak E.R."/>
        </authorList>
    </citation>
    <scope>NUCLEOTIDE SEQUENCE [LARGE SCALE GENOMIC DNA]</scope>
    <source>
        <strain evidence="3">Ach-343</strain>
    </source>
</reference>
<dbReference type="PROSITE" id="PS51208">
    <property type="entry name" value="AUTOTRANSPORTER"/>
    <property type="match status" value="1"/>
</dbReference>
<dbReference type="Gene3D" id="2.40.128.130">
    <property type="entry name" value="Autotransporter beta-domain"/>
    <property type="match status" value="1"/>
</dbReference>
<evidence type="ECO:0000259" key="1">
    <source>
        <dbReference type="PROSITE" id="PS51208"/>
    </source>
</evidence>
<dbReference type="InterPro" id="IPR006315">
    <property type="entry name" value="OM_autotransptr_brl_dom"/>
</dbReference>
<name>A0A2W7CE33_9HYPH</name>
<protein>
    <recommendedName>
        <fullName evidence="1">Autotransporter domain-containing protein</fullName>
    </recommendedName>
</protein>
<accession>A0A2W7CE33</accession>
<sequence length="67" mass="6878">MPTSTFAFAGGDAFTIGGVPISKDSAMIEAGFDLQMSANAAFGLSYVGQFGSHTADNGARANLNVRF</sequence>
<organism evidence="2 3">
    <name type="scientific">Mesorhizobium kowhaii</name>
    <dbReference type="NCBI Taxonomy" id="1300272"/>
    <lineage>
        <taxon>Bacteria</taxon>
        <taxon>Pseudomonadati</taxon>
        <taxon>Pseudomonadota</taxon>
        <taxon>Alphaproteobacteria</taxon>
        <taxon>Hyphomicrobiales</taxon>
        <taxon>Phyllobacteriaceae</taxon>
        <taxon>Mesorhizobium</taxon>
    </lineage>
</organism>
<gene>
    <name evidence="2" type="ORF">B5V02_00375</name>
</gene>
<comment type="caution">
    <text evidence="2">The sequence shown here is derived from an EMBL/GenBank/DDBJ whole genome shotgun (WGS) entry which is preliminary data.</text>
</comment>
<keyword evidence="3" id="KW-1185">Reference proteome</keyword>
<dbReference type="RefSeq" id="WP_111542312.1">
    <property type="nucleotide sequence ID" value="NZ_MZXV01000001.1"/>
</dbReference>
<dbReference type="SUPFAM" id="SSF103515">
    <property type="entry name" value="Autotransporter"/>
    <property type="match status" value="1"/>
</dbReference>
<dbReference type="InterPro" id="IPR005546">
    <property type="entry name" value="Autotransporte_beta"/>
</dbReference>
<dbReference type="AlphaFoldDB" id="A0A2W7CE33"/>
<dbReference type="Proteomes" id="UP000248616">
    <property type="component" value="Unassembled WGS sequence"/>
</dbReference>
<dbReference type="EMBL" id="MZXV01000001">
    <property type="protein sequence ID" value="PZV40521.1"/>
    <property type="molecule type" value="Genomic_DNA"/>
</dbReference>
<feature type="domain" description="Autotransporter" evidence="1">
    <location>
        <begin position="1"/>
        <end position="67"/>
    </location>
</feature>
<proteinExistence type="predicted"/>
<dbReference type="GO" id="GO:0019867">
    <property type="term" value="C:outer membrane"/>
    <property type="evidence" value="ECO:0007669"/>
    <property type="project" value="InterPro"/>
</dbReference>
<dbReference type="OrthoDB" id="9804931at2"/>